<accession>A0A560FQ77</accession>
<organism evidence="2 3">
    <name type="scientific">Nitrospirillum amazonense</name>
    <dbReference type="NCBI Taxonomy" id="28077"/>
    <lineage>
        <taxon>Bacteria</taxon>
        <taxon>Pseudomonadati</taxon>
        <taxon>Pseudomonadota</taxon>
        <taxon>Alphaproteobacteria</taxon>
        <taxon>Rhodospirillales</taxon>
        <taxon>Azospirillaceae</taxon>
        <taxon>Nitrospirillum</taxon>
    </lineage>
</organism>
<reference evidence="2 3" key="1">
    <citation type="submission" date="2019-06" db="EMBL/GenBank/DDBJ databases">
        <title>Genomic Encyclopedia of Type Strains, Phase IV (KMG-V): Genome sequencing to study the core and pangenomes of soil and plant-associated prokaryotes.</title>
        <authorList>
            <person name="Whitman W."/>
        </authorList>
    </citation>
    <scope>NUCLEOTIDE SEQUENCE [LARGE SCALE GENOMIC DNA]</scope>
    <source>
        <strain evidence="2 3">BR 11880</strain>
    </source>
</reference>
<name>A0A560FQ77_9PROT</name>
<dbReference type="SUPFAM" id="SSF52833">
    <property type="entry name" value="Thioredoxin-like"/>
    <property type="match status" value="1"/>
</dbReference>
<dbReference type="AlphaFoldDB" id="A0A560FQ77"/>
<sequence length="147" mass="16269">MSDARDDFSPLLRSVMARCDYQVVGEAELADICAGQPLAMLFLSGDHWRVAESDDVAAILPELDRAMGGHVVPLIAARADERALQRRFRFARYPALVFLRLGDYLGAIEGIRDWADYMREIPEILGREPSVPPAFRLPAGCGTDAVH</sequence>
<dbReference type="InterPro" id="IPR036249">
    <property type="entry name" value="Thioredoxin-like_sf"/>
</dbReference>
<protein>
    <submittedName>
        <fullName evidence="2">Hydrogenase-1 operon protein HyaE</fullName>
    </submittedName>
</protein>
<evidence type="ECO:0000313" key="3">
    <source>
        <dbReference type="Proteomes" id="UP000319859"/>
    </source>
</evidence>
<comment type="caution">
    <text evidence="2">The sequence shown here is derived from an EMBL/GenBank/DDBJ whole genome shotgun (WGS) entry which is preliminary data.</text>
</comment>
<dbReference type="Pfam" id="PF07449">
    <property type="entry name" value="HyaE"/>
    <property type="match status" value="1"/>
</dbReference>
<evidence type="ECO:0000256" key="1">
    <source>
        <dbReference type="ARBA" id="ARBA00009004"/>
    </source>
</evidence>
<dbReference type="OrthoDB" id="6560050at2"/>
<dbReference type="Gene3D" id="3.40.30.10">
    <property type="entry name" value="Glutaredoxin"/>
    <property type="match status" value="1"/>
</dbReference>
<proteinExistence type="inferred from homology"/>
<gene>
    <name evidence="2" type="ORF">FBZ89_102521</name>
</gene>
<comment type="similarity">
    <text evidence="1">Belongs to the HupG/HyaE family.</text>
</comment>
<dbReference type="InterPro" id="IPR010893">
    <property type="entry name" value="NiFe-hyd_mat_HyaE"/>
</dbReference>
<dbReference type="EMBL" id="VITN01000002">
    <property type="protein sequence ID" value="TWB23764.1"/>
    <property type="molecule type" value="Genomic_DNA"/>
</dbReference>
<dbReference type="RefSeq" id="WP_145748932.1">
    <property type="nucleotide sequence ID" value="NZ_VITN01000002.1"/>
</dbReference>
<evidence type="ECO:0000313" key="2">
    <source>
        <dbReference type="EMBL" id="TWB23764.1"/>
    </source>
</evidence>
<dbReference type="Proteomes" id="UP000319859">
    <property type="component" value="Unassembled WGS sequence"/>
</dbReference>